<evidence type="ECO:0000313" key="1">
    <source>
        <dbReference type="EMBL" id="CAE6353299.1"/>
    </source>
</evidence>
<accession>A0A8H3A160</accession>
<proteinExistence type="predicted"/>
<name>A0A8H3A160_9AGAM</name>
<reference evidence="1" key="1">
    <citation type="submission" date="2021-01" db="EMBL/GenBank/DDBJ databases">
        <authorList>
            <person name="Kaushik A."/>
        </authorList>
    </citation>
    <scope>NUCLEOTIDE SEQUENCE</scope>
    <source>
        <strain evidence="1">AG1-1C</strain>
    </source>
</reference>
<dbReference type="Proteomes" id="UP000663846">
    <property type="component" value="Unassembled WGS sequence"/>
</dbReference>
<protein>
    <submittedName>
        <fullName evidence="1">Uncharacterized protein</fullName>
    </submittedName>
</protein>
<organism evidence="1 2">
    <name type="scientific">Rhizoctonia solani</name>
    <dbReference type="NCBI Taxonomy" id="456999"/>
    <lineage>
        <taxon>Eukaryota</taxon>
        <taxon>Fungi</taxon>
        <taxon>Dikarya</taxon>
        <taxon>Basidiomycota</taxon>
        <taxon>Agaricomycotina</taxon>
        <taxon>Agaricomycetes</taxon>
        <taxon>Cantharellales</taxon>
        <taxon>Ceratobasidiaceae</taxon>
        <taxon>Rhizoctonia</taxon>
    </lineage>
</organism>
<dbReference type="AlphaFoldDB" id="A0A8H3A160"/>
<sequence>MSIVTHQLETVHPPLHVRRGQFAYPREAVGRQEKRCLDSSRKEYIEDLAYDSLGNGCLRRHVSSDGRLYFGYEQFISPNNLGNRAVFSAFQIASQELSQLAAITMHSRFEVVISLQCISPAEPQFSYYFVDHDHHRVSDESILTEHQINTYSNDKRSIIGYWEHLALFSAHHLCTSVDYYFARGLLFGRRSQQLASLITRNDDTLGETEILCSLLSQFDPVRIDTHATASIARVMKWIMADPPAPKLRSTTWPGSTILRSLRGIILADPDDRHENEDCFDSDEETKIRGVHPLVHEDSSDDIALAKQA</sequence>
<dbReference type="EMBL" id="CAJMWS010000067">
    <property type="protein sequence ID" value="CAE6353299.1"/>
    <property type="molecule type" value="Genomic_DNA"/>
</dbReference>
<comment type="caution">
    <text evidence="1">The sequence shown here is derived from an EMBL/GenBank/DDBJ whole genome shotgun (WGS) entry which is preliminary data.</text>
</comment>
<gene>
    <name evidence="1" type="ORF">RDB_LOCUS12748</name>
</gene>
<evidence type="ECO:0000313" key="2">
    <source>
        <dbReference type="Proteomes" id="UP000663846"/>
    </source>
</evidence>